<evidence type="ECO:0000313" key="3">
    <source>
        <dbReference type="Proteomes" id="UP000314294"/>
    </source>
</evidence>
<name>A0A4Z2GC26_9TELE</name>
<sequence length="158" mass="16748">MQRPEPAVVLESSDQNSWSRSAAEECGCSGNRADRFRPDRAALIPRWLHATRKRPAPRPEGERLGSPTETQNKFSKSLLTTERPSPYDHAAGGGASFMLMLSDHEAARLPPFNMTSGASGHTGVIVHSPRLTKLITVSASLTAAPSGGVCVLSVGSAA</sequence>
<feature type="region of interest" description="Disordered" evidence="1">
    <location>
        <begin position="46"/>
        <end position="90"/>
    </location>
</feature>
<comment type="caution">
    <text evidence="2">The sequence shown here is derived from an EMBL/GenBank/DDBJ whole genome shotgun (WGS) entry which is preliminary data.</text>
</comment>
<organism evidence="2 3">
    <name type="scientific">Liparis tanakae</name>
    <name type="common">Tanaka's snailfish</name>
    <dbReference type="NCBI Taxonomy" id="230148"/>
    <lineage>
        <taxon>Eukaryota</taxon>
        <taxon>Metazoa</taxon>
        <taxon>Chordata</taxon>
        <taxon>Craniata</taxon>
        <taxon>Vertebrata</taxon>
        <taxon>Euteleostomi</taxon>
        <taxon>Actinopterygii</taxon>
        <taxon>Neopterygii</taxon>
        <taxon>Teleostei</taxon>
        <taxon>Neoteleostei</taxon>
        <taxon>Acanthomorphata</taxon>
        <taxon>Eupercaria</taxon>
        <taxon>Perciformes</taxon>
        <taxon>Cottioidei</taxon>
        <taxon>Cottales</taxon>
        <taxon>Liparidae</taxon>
        <taxon>Liparis</taxon>
    </lineage>
</organism>
<proteinExistence type="predicted"/>
<keyword evidence="3" id="KW-1185">Reference proteome</keyword>
<feature type="region of interest" description="Disordered" evidence="1">
    <location>
        <begin position="1"/>
        <end position="34"/>
    </location>
</feature>
<reference evidence="2 3" key="1">
    <citation type="submission" date="2019-03" db="EMBL/GenBank/DDBJ databases">
        <title>First draft genome of Liparis tanakae, snailfish: a comprehensive survey of snailfish specific genes.</title>
        <authorList>
            <person name="Kim W."/>
            <person name="Song I."/>
            <person name="Jeong J.-H."/>
            <person name="Kim D."/>
            <person name="Kim S."/>
            <person name="Ryu S."/>
            <person name="Song J.Y."/>
            <person name="Lee S.K."/>
        </authorList>
    </citation>
    <scope>NUCLEOTIDE SEQUENCE [LARGE SCALE GENOMIC DNA]</scope>
    <source>
        <tissue evidence="2">Muscle</tissue>
    </source>
</reference>
<accession>A0A4Z2GC26</accession>
<evidence type="ECO:0000256" key="1">
    <source>
        <dbReference type="SAM" id="MobiDB-lite"/>
    </source>
</evidence>
<gene>
    <name evidence="2" type="ORF">EYF80_039003</name>
</gene>
<dbReference type="EMBL" id="SRLO01000605">
    <property type="protein sequence ID" value="TNN50791.1"/>
    <property type="molecule type" value="Genomic_DNA"/>
</dbReference>
<dbReference type="Proteomes" id="UP000314294">
    <property type="component" value="Unassembled WGS sequence"/>
</dbReference>
<feature type="compositionally biased region" description="Polar residues" evidence="1">
    <location>
        <begin position="67"/>
        <end position="83"/>
    </location>
</feature>
<evidence type="ECO:0000313" key="2">
    <source>
        <dbReference type="EMBL" id="TNN50791.1"/>
    </source>
</evidence>
<protein>
    <submittedName>
        <fullName evidence="2">Uncharacterized protein</fullName>
    </submittedName>
</protein>
<dbReference type="AlphaFoldDB" id="A0A4Z2GC26"/>